<dbReference type="InterPro" id="IPR000415">
    <property type="entry name" value="Nitroreductase-like"/>
</dbReference>
<dbReference type="EMBL" id="CP002281">
    <property type="protein sequence ID" value="ADO83397.1"/>
    <property type="molecule type" value="Genomic_DNA"/>
</dbReference>
<keyword evidence="5" id="KW-1185">Reference proteome</keyword>
<reference evidence="4 5" key="1">
    <citation type="journal article" date="2010" name="Stand. Genomic Sci.">
        <title>Complete genome sequence of Ilyobacter polytropus type strain (CuHbu1).</title>
        <authorList>
            <person name="Sikorski J."/>
            <person name="Chertkov O."/>
            <person name="Lapidus A."/>
            <person name="Nolan M."/>
            <person name="Lucas S."/>
            <person name="Del Rio T.G."/>
            <person name="Tice H."/>
            <person name="Cheng J.F."/>
            <person name="Tapia R."/>
            <person name="Han C."/>
            <person name="Goodwin L."/>
            <person name="Pitluck S."/>
            <person name="Liolios K."/>
            <person name="Ivanova N."/>
            <person name="Mavromatis K."/>
            <person name="Mikhailova N."/>
            <person name="Pati A."/>
            <person name="Chen A."/>
            <person name="Palaniappan K."/>
            <person name="Land M."/>
            <person name="Hauser L."/>
            <person name="Chang Y.J."/>
            <person name="Jeffries C.D."/>
            <person name="Brambilla E."/>
            <person name="Yasawong M."/>
            <person name="Rohde M."/>
            <person name="Pukall R."/>
            <person name="Spring S."/>
            <person name="Goker M."/>
            <person name="Woyke T."/>
            <person name="Bristow J."/>
            <person name="Eisen J.A."/>
            <person name="Markowitz V."/>
            <person name="Hugenholtz P."/>
            <person name="Kyrpides N.C."/>
            <person name="Klenk H.P."/>
        </authorList>
    </citation>
    <scope>NUCLEOTIDE SEQUENCE [LARGE SCALE GENOMIC DNA]</scope>
    <source>
        <strain evidence="5">ATCC 51220 / DSM 2926 / LMG 16218 / CuHBu1</strain>
    </source>
</reference>
<comment type="similarity">
    <text evidence="1">Belongs to the nitroreductase family.</text>
</comment>
<evidence type="ECO:0000256" key="1">
    <source>
        <dbReference type="ARBA" id="ARBA00007118"/>
    </source>
</evidence>
<dbReference type="Proteomes" id="UP000006875">
    <property type="component" value="Chromosome"/>
</dbReference>
<accession>E3H9K8</accession>
<name>E3H9K8_ILYPC</name>
<dbReference type="eggNOG" id="COG0778">
    <property type="taxonomic scope" value="Bacteria"/>
</dbReference>
<dbReference type="KEGG" id="ipo:Ilyop_1619"/>
<evidence type="ECO:0000313" key="4">
    <source>
        <dbReference type="EMBL" id="ADO83397.1"/>
    </source>
</evidence>
<organism evidence="4 5">
    <name type="scientific">Ilyobacter polytropus (strain ATCC 51220 / DSM 2926 / LMG 16218 / CuHBu1)</name>
    <dbReference type="NCBI Taxonomy" id="572544"/>
    <lineage>
        <taxon>Bacteria</taxon>
        <taxon>Fusobacteriati</taxon>
        <taxon>Fusobacteriota</taxon>
        <taxon>Fusobacteriia</taxon>
        <taxon>Fusobacteriales</taxon>
        <taxon>Fusobacteriaceae</taxon>
        <taxon>Ilyobacter</taxon>
    </lineage>
</organism>
<dbReference type="AlphaFoldDB" id="E3H9K8"/>
<proteinExistence type="inferred from homology"/>
<dbReference type="PANTHER" id="PTHR43673:SF10">
    <property type="entry name" value="NADH DEHYDROGENASE_NAD(P)H NITROREDUCTASE XCC3605-RELATED"/>
    <property type="match status" value="1"/>
</dbReference>
<dbReference type="SUPFAM" id="SSF55469">
    <property type="entry name" value="FMN-dependent nitroreductase-like"/>
    <property type="match status" value="1"/>
</dbReference>
<sequence>MNYDNLLEIATKRRSVRKFTTQKVSREDIEKIIKVGIQSPSGFNSQPWEFVVIDDENYKNEVTQYLIDGIGEGKTSKGFVDAPVYILLYGDPRVRERGPVSVKDNDNWWNFTFSSTLASAFMSMQLAATSLGLASMWVSAFRNPKVEMKTKELLGIPEYFEIFEMMAVGYTDMNISPKNVKDLSQVIHYNKADNY</sequence>
<dbReference type="STRING" id="572544.Ilyop_1619"/>
<dbReference type="PANTHER" id="PTHR43673">
    <property type="entry name" value="NAD(P)H NITROREDUCTASE YDGI-RELATED"/>
    <property type="match status" value="1"/>
</dbReference>
<dbReference type="RefSeq" id="WP_013388064.1">
    <property type="nucleotide sequence ID" value="NC_014632.1"/>
</dbReference>
<evidence type="ECO:0000256" key="2">
    <source>
        <dbReference type="ARBA" id="ARBA00023002"/>
    </source>
</evidence>
<evidence type="ECO:0000313" key="5">
    <source>
        <dbReference type="Proteomes" id="UP000006875"/>
    </source>
</evidence>
<dbReference type="CDD" id="cd02062">
    <property type="entry name" value="Nitro_FMN_reductase"/>
    <property type="match status" value="1"/>
</dbReference>
<dbReference type="Gene3D" id="3.40.109.10">
    <property type="entry name" value="NADH Oxidase"/>
    <property type="match status" value="1"/>
</dbReference>
<dbReference type="GO" id="GO:0016491">
    <property type="term" value="F:oxidoreductase activity"/>
    <property type="evidence" value="ECO:0007669"/>
    <property type="project" value="UniProtKB-KW"/>
</dbReference>
<protein>
    <submittedName>
        <fullName evidence="4">Nitroreductase</fullName>
    </submittedName>
</protein>
<gene>
    <name evidence="4" type="ordered locus">Ilyop_1619</name>
</gene>
<evidence type="ECO:0000259" key="3">
    <source>
        <dbReference type="Pfam" id="PF00881"/>
    </source>
</evidence>
<feature type="domain" description="Nitroreductase" evidence="3">
    <location>
        <begin position="11"/>
        <end position="170"/>
    </location>
</feature>
<dbReference type="Pfam" id="PF00881">
    <property type="entry name" value="Nitroreductase"/>
    <property type="match status" value="1"/>
</dbReference>
<keyword evidence="2" id="KW-0560">Oxidoreductase</keyword>
<dbReference type="InterPro" id="IPR029479">
    <property type="entry name" value="Nitroreductase"/>
</dbReference>
<dbReference type="OrthoDB" id="368873at2"/>
<dbReference type="HOGENOM" id="CLU_070764_7_3_0"/>